<evidence type="ECO:0000313" key="5">
    <source>
        <dbReference type="EMBL" id="QSZ26719.1"/>
    </source>
</evidence>
<dbReference type="InterPro" id="IPR032675">
    <property type="entry name" value="LRR_dom_sf"/>
</dbReference>
<dbReference type="PANTHER" id="PTHR46652">
    <property type="entry name" value="LEUCINE-RICH REPEAT AND IQ DOMAIN-CONTAINING PROTEIN 1-RELATED"/>
    <property type="match status" value="1"/>
</dbReference>
<evidence type="ECO:0000259" key="4">
    <source>
        <dbReference type="Pfam" id="PF07833"/>
    </source>
</evidence>
<dbReference type="InterPro" id="IPR025875">
    <property type="entry name" value="Leu-rich_rpt_4"/>
</dbReference>
<evidence type="ECO:0000313" key="6">
    <source>
        <dbReference type="Proteomes" id="UP000671913"/>
    </source>
</evidence>
<proteinExistence type="predicted"/>
<gene>
    <name evidence="5" type="ORF">ACETAC_07400</name>
</gene>
<feature type="domain" description="Copper amine oxidase-like N-terminal" evidence="4">
    <location>
        <begin position="47"/>
        <end position="158"/>
    </location>
</feature>
<dbReference type="PANTHER" id="PTHR46652:SF3">
    <property type="entry name" value="LEUCINE-RICH REPEAT-CONTAINING PROTEIN 9"/>
    <property type="match status" value="1"/>
</dbReference>
<keyword evidence="6" id="KW-1185">Reference proteome</keyword>
<evidence type="ECO:0000256" key="3">
    <source>
        <dbReference type="SAM" id="SignalP"/>
    </source>
</evidence>
<dbReference type="InterPro" id="IPR001611">
    <property type="entry name" value="Leu-rich_rpt"/>
</dbReference>
<name>A0A975AUJ5_9THEO</name>
<dbReference type="Pfam" id="PF07833">
    <property type="entry name" value="Cu_amine_oxidN1"/>
    <property type="match status" value="1"/>
</dbReference>
<dbReference type="Gene3D" id="3.30.457.10">
    <property type="entry name" value="Copper amine oxidase-like, N-terminal domain"/>
    <property type="match status" value="2"/>
</dbReference>
<dbReference type="PROSITE" id="PS51450">
    <property type="entry name" value="LRR"/>
    <property type="match status" value="2"/>
</dbReference>
<keyword evidence="3" id="KW-0732">Signal</keyword>
<evidence type="ECO:0000256" key="1">
    <source>
        <dbReference type="ARBA" id="ARBA00022614"/>
    </source>
</evidence>
<dbReference type="AlphaFoldDB" id="A0A975AUJ5"/>
<dbReference type="Proteomes" id="UP000671913">
    <property type="component" value="Chromosome"/>
</dbReference>
<sequence>MLIPKQKTAKALIGAMLCSAVLSMPVSGLAKPTHTAVFTVNQSTFVANNNTETMDAKTFMMNDRTYVPMRYLAYALGVTPDNITWDNATQTATLTLKDDTTTTLEFIIGSATYYVNNQPKQMDVVPIIANNRAYLPARFVAEAFGYKVSWDDASQEVLVYPSDVSKPAPIPQPGSNISNIIVNIPDSNLENVIRNALNKPTGDITSNDMLKLTSLYASGKNIHNLAGLEYAKNLEILDLSNNPQPCEVMDISPLSDLTNLRELNLNNDIIHDIAPLFGLTNLTRLYLGGNWISDIKPLVNIKPNLEILDLHDNDGLDYRVRGQSNAIDTIKANNPKVIISY</sequence>
<dbReference type="SUPFAM" id="SSF55383">
    <property type="entry name" value="Copper amine oxidase, domain N"/>
    <property type="match status" value="2"/>
</dbReference>
<dbReference type="RefSeq" id="WP_284679401.1">
    <property type="nucleotide sequence ID" value="NZ_CP060096.1"/>
</dbReference>
<dbReference type="Pfam" id="PF12799">
    <property type="entry name" value="LRR_4"/>
    <property type="match status" value="1"/>
</dbReference>
<dbReference type="InterPro" id="IPR036582">
    <property type="entry name" value="Mao_N_sf"/>
</dbReference>
<dbReference type="Gene3D" id="3.80.10.10">
    <property type="entry name" value="Ribonuclease Inhibitor"/>
    <property type="match status" value="1"/>
</dbReference>
<accession>A0A975AUJ5</accession>
<dbReference type="KEGG" id="aaut:ACETAC_07400"/>
<protein>
    <submittedName>
        <fullName evidence="5">Leucine-rich repeat domain-containing protein</fullName>
    </submittedName>
</protein>
<keyword evidence="2" id="KW-0677">Repeat</keyword>
<dbReference type="InterPro" id="IPR050836">
    <property type="entry name" value="SDS22/Internalin_LRR"/>
</dbReference>
<reference evidence="5" key="1">
    <citation type="submission" date="2020-08" db="EMBL/GenBank/DDBJ databases">
        <title>Genomic insights into the carbon and energy metabolism of the first obligate autotrophic acetogenic bacterium Aceticella autotrophica gen. nov., sp. nov.</title>
        <authorList>
            <person name="Toshchakov S.V."/>
            <person name="Elcheninov A.G."/>
            <person name="Kublanov I.V."/>
            <person name="Frolov E.N."/>
            <person name="Lebedinsky A.V."/>
        </authorList>
    </citation>
    <scope>NUCLEOTIDE SEQUENCE</scope>
    <source>
        <strain evidence="5">3443-3Ac</strain>
    </source>
</reference>
<dbReference type="InterPro" id="IPR012854">
    <property type="entry name" value="Cu_amine_oxidase-like_N"/>
</dbReference>
<organism evidence="5 6">
    <name type="scientific">Aceticella autotrophica</name>
    <dbReference type="NCBI Taxonomy" id="2755338"/>
    <lineage>
        <taxon>Bacteria</taxon>
        <taxon>Bacillati</taxon>
        <taxon>Bacillota</taxon>
        <taxon>Clostridia</taxon>
        <taxon>Thermoanaerobacterales</taxon>
        <taxon>Thermoanaerobacteraceae</taxon>
        <taxon>Aceticella</taxon>
    </lineage>
</organism>
<dbReference type="SUPFAM" id="SSF52058">
    <property type="entry name" value="L domain-like"/>
    <property type="match status" value="1"/>
</dbReference>
<dbReference type="EMBL" id="CP060096">
    <property type="protein sequence ID" value="QSZ26719.1"/>
    <property type="molecule type" value="Genomic_DNA"/>
</dbReference>
<keyword evidence="1" id="KW-0433">Leucine-rich repeat</keyword>
<evidence type="ECO:0000256" key="2">
    <source>
        <dbReference type="ARBA" id="ARBA00022737"/>
    </source>
</evidence>
<feature type="chain" id="PRO_5037087058" evidence="3">
    <location>
        <begin position="31"/>
        <end position="341"/>
    </location>
</feature>
<feature type="signal peptide" evidence="3">
    <location>
        <begin position="1"/>
        <end position="30"/>
    </location>
</feature>